<dbReference type="InterPro" id="IPR005467">
    <property type="entry name" value="His_kinase_dom"/>
</dbReference>
<dbReference type="Pfam" id="PF02518">
    <property type="entry name" value="HATPase_c"/>
    <property type="match status" value="1"/>
</dbReference>
<keyword evidence="8" id="KW-0547">Nucleotide-binding</keyword>
<feature type="domain" description="HAMP" evidence="17">
    <location>
        <begin position="464"/>
        <end position="509"/>
    </location>
</feature>
<keyword evidence="4" id="KW-1003">Cell membrane</keyword>
<dbReference type="PANTHER" id="PTHR45528">
    <property type="entry name" value="SENSOR HISTIDINE KINASE CPXA"/>
    <property type="match status" value="1"/>
</dbReference>
<keyword evidence="14" id="KW-0175">Coiled coil</keyword>
<dbReference type="InterPro" id="IPR050398">
    <property type="entry name" value="HssS/ArlS-like"/>
</dbReference>
<evidence type="ECO:0000313" key="18">
    <source>
        <dbReference type="EMBL" id="MEF2966259.1"/>
    </source>
</evidence>
<reference evidence="18 19" key="1">
    <citation type="submission" date="2024-02" db="EMBL/GenBank/DDBJ databases">
        <title>A nitrogen-fixing paenibacillus bacterium.</title>
        <authorList>
            <person name="Zhang W.L."/>
            <person name="Chen S.F."/>
        </authorList>
    </citation>
    <scope>NUCLEOTIDE SEQUENCE [LARGE SCALE GENOMIC DNA]</scope>
    <source>
        <strain evidence="18 19">M1</strain>
    </source>
</reference>
<protein>
    <recommendedName>
        <fullName evidence="3">histidine kinase</fullName>
        <ecNumber evidence="3">2.7.13.3</ecNumber>
    </recommendedName>
</protein>
<keyword evidence="9 18" id="KW-0418">Kinase</keyword>
<keyword evidence="12" id="KW-0902">Two-component regulatory system</keyword>
<dbReference type="Gene3D" id="1.10.287.130">
    <property type="match status" value="1"/>
</dbReference>
<dbReference type="RefSeq" id="WP_331846485.1">
    <property type="nucleotide sequence ID" value="NZ_JAZHPZ010000004.1"/>
</dbReference>
<dbReference type="EC" id="2.7.13.3" evidence="3"/>
<evidence type="ECO:0000256" key="12">
    <source>
        <dbReference type="ARBA" id="ARBA00023012"/>
    </source>
</evidence>
<evidence type="ECO:0000256" key="4">
    <source>
        <dbReference type="ARBA" id="ARBA00022475"/>
    </source>
</evidence>
<keyword evidence="6" id="KW-0808">Transferase</keyword>
<feature type="transmembrane region" description="Helical" evidence="15">
    <location>
        <begin position="264"/>
        <end position="283"/>
    </location>
</feature>
<dbReference type="Pfam" id="PF00512">
    <property type="entry name" value="HisKA"/>
    <property type="match status" value="1"/>
</dbReference>
<evidence type="ECO:0000313" key="19">
    <source>
        <dbReference type="Proteomes" id="UP001306950"/>
    </source>
</evidence>
<evidence type="ECO:0000256" key="6">
    <source>
        <dbReference type="ARBA" id="ARBA00022679"/>
    </source>
</evidence>
<evidence type="ECO:0000259" key="16">
    <source>
        <dbReference type="PROSITE" id="PS50109"/>
    </source>
</evidence>
<dbReference type="PROSITE" id="PS50109">
    <property type="entry name" value="HIS_KIN"/>
    <property type="match status" value="1"/>
</dbReference>
<dbReference type="InterPro" id="IPR003661">
    <property type="entry name" value="HisK_dim/P_dom"/>
</dbReference>
<feature type="transmembrane region" description="Helical" evidence="15">
    <location>
        <begin position="304"/>
        <end position="325"/>
    </location>
</feature>
<evidence type="ECO:0000256" key="1">
    <source>
        <dbReference type="ARBA" id="ARBA00000085"/>
    </source>
</evidence>
<sequence>MDIKWKNRLRVGFWAMMCTFGLSGLLVAFTFGNQYVHRDYFHTPEFRMELDQFAQYLNMFELNSITFEEKKQSLTVSEEEINDYRNGMGDITDQTNSIQSDYQFRIEEALLADNQAAADIYAAEKDKKIEDITKIFKSDEYARERIMNEKEKELKEYFKQREQYRTDYLKYKNQFQYYFQSGFSDKDYTNLSLVGDETVQDKMNPQNTLYMTSYSIPTERSLDVWLLGETFIPFTGEIAVPKGLPSSSSFMSQYHKYKQEQITLWAYAFLSVAALILCVIFGRKAIAVPSAVGRGPSYYDKLPIDVRAVFFILTSIGAIISLFFIKHQFIYVFDNPFVYGRNMFIGLVIATLFLVITLIRGKTFAAQFKNWGHLKEEWKKGLLHKAGKGVKSLFTQAKESLTDAFLNRSIGVQLLVLLISVFGLGAAAMMIDLNPGLIVVYIILLAAIGLPIVLLLIRRIGYFNRIVIKTNELAAGNLGQDLPVSGRSVLAALAEDINVLKQGVKTLQHEQAKSERLKTELITNVSHDLRTPLTSIITYIGLLKKEDVSSEDWLTYVEIIDKKSKRLKVLIDDLFEVSKMASGNAELAKERVDLVQLLQQALAEYDDMINNSSLQFRFSNPGEPVYAFVDGKKLWRVFDNLIGNILKYSLENSRVYITVQTGNHHALITFKNVTKYEIGENMDELFERFKRGDSSRHTEGSGLGLAIAKSIVDLHEGSLDIDIDGDLFKVNISLKVEETTQVHH</sequence>
<evidence type="ECO:0000256" key="15">
    <source>
        <dbReference type="SAM" id="Phobius"/>
    </source>
</evidence>
<dbReference type="Gene3D" id="3.30.565.10">
    <property type="entry name" value="Histidine kinase-like ATPase, C-terminal domain"/>
    <property type="match status" value="1"/>
</dbReference>
<evidence type="ECO:0000256" key="2">
    <source>
        <dbReference type="ARBA" id="ARBA00004651"/>
    </source>
</evidence>
<dbReference type="InterPro" id="IPR036097">
    <property type="entry name" value="HisK_dim/P_sf"/>
</dbReference>
<dbReference type="SMART" id="SM00388">
    <property type="entry name" value="HisKA"/>
    <property type="match status" value="1"/>
</dbReference>
<keyword evidence="10" id="KW-0067">ATP-binding</keyword>
<dbReference type="InterPro" id="IPR003594">
    <property type="entry name" value="HATPase_dom"/>
</dbReference>
<feature type="transmembrane region" description="Helical" evidence="15">
    <location>
        <begin position="437"/>
        <end position="457"/>
    </location>
</feature>
<evidence type="ECO:0000256" key="14">
    <source>
        <dbReference type="SAM" id="Coils"/>
    </source>
</evidence>
<keyword evidence="11 15" id="KW-1133">Transmembrane helix</keyword>
<evidence type="ECO:0000256" key="11">
    <source>
        <dbReference type="ARBA" id="ARBA00022989"/>
    </source>
</evidence>
<evidence type="ECO:0000256" key="7">
    <source>
        <dbReference type="ARBA" id="ARBA00022692"/>
    </source>
</evidence>
<proteinExistence type="predicted"/>
<dbReference type="PRINTS" id="PR00344">
    <property type="entry name" value="BCTRLSENSOR"/>
</dbReference>
<comment type="subcellular location">
    <subcellularLocation>
        <location evidence="2">Cell membrane</location>
        <topology evidence="2">Multi-pass membrane protein</topology>
    </subcellularLocation>
</comment>
<dbReference type="EMBL" id="JAZHPZ010000004">
    <property type="protein sequence ID" value="MEF2966259.1"/>
    <property type="molecule type" value="Genomic_DNA"/>
</dbReference>
<keyword evidence="5" id="KW-0597">Phosphoprotein</keyword>
<evidence type="ECO:0000256" key="3">
    <source>
        <dbReference type="ARBA" id="ARBA00012438"/>
    </source>
</evidence>
<keyword evidence="13 15" id="KW-0472">Membrane</keyword>
<feature type="transmembrane region" description="Helical" evidence="15">
    <location>
        <begin position="12"/>
        <end position="32"/>
    </location>
</feature>
<evidence type="ECO:0000256" key="13">
    <source>
        <dbReference type="ARBA" id="ARBA00023136"/>
    </source>
</evidence>
<feature type="transmembrane region" description="Helical" evidence="15">
    <location>
        <begin position="410"/>
        <end position="431"/>
    </location>
</feature>
<comment type="catalytic activity">
    <reaction evidence="1">
        <text>ATP + protein L-histidine = ADP + protein N-phospho-L-histidine.</text>
        <dbReference type="EC" id="2.7.13.3"/>
    </reaction>
</comment>
<dbReference type="SUPFAM" id="SSF55874">
    <property type="entry name" value="ATPase domain of HSP90 chaperone/DNA topoisomerase II/histidine kinase"/>
    <property type="match status" value="1"/>
</dbReference>
<dbReference type="Proteomes" id="UP001306950">
    <property type="component" value="Unassembled WGS sequence"/>
</dbReference>
<dbReference type="SMART" id="SM00387">
    <property type="entry name" value="HATPase_c"/>
    <property type="match status" value="1"/>
</dbReference>
<evidence type="ECO:0000256" key="8">
    <source>
        <dbReference type="ARBA" id="ARBA00022741"/>
    </source>
</evidence>
<dbReference type="InterPro" id="IPR003660">
    <property type="entry name" value="HAMP_dom"/>
</dbReference>
<gene>
    <name evidence="18" type="ORF">V3851_10490</name>
</gene>
<accession>A0ABU7VR62</accession>
<name>A0ABU7VR62_9BACL</name>
<dbReference type="SUPFAM" id="SSF47384">
    <property type="entry name" value="Homodimeric domain of signal transducing histidine kinase"/>
    <property type="match status" value="1"/>
</dbReference>
<evidence type="ECO:0000256" key="10">
    <source>
        <dbReference type="ARBA" id="ARBA00022840"/>
    </source>
</evidence>
<keyword evidence="7 15" id="KW-0812">Transmembrane</keyword>
<keyword evidence="19" id="KW-1185">Reference proteome</keyword>
<evidence type="ECO:0000256" key="9">
    <source>
        <dbReference type="ARBA" id="ARBA00022777"/>
    </source>
</evidence>
<dbReference type="PANTHER" id="PTHR45528:SF1">
    <property type="entry name" value="SENSOR HISTIDINE KINASE CPXA"/>
    <property type="match status" value="1"/>
</dbReference>
<comment type="caution">
    <text evidence="18">The sequence shown here is derived from an EMBL/GenBank/DDBJ whole genome shotgun (WGS) entry which is preliminary data.</text>
</comment>
<evidence type="ECO:0000259" key="17">
    <source>
        <dbReference type="PROSITE" id="PS50885"/>
    </source>
</evidence>
<evidence type="ECO:0000256" key="5">
    <source>
        <dbReference type="ARBA" id="ARBA00022553"/>
    </source>
</evidence>
<dbReference type="GO" id="GO:0016301">
    <property type="term" value="F:kinase activity"/>
    <property type="evidence" value="ECO:0007669"/>
    <property type="project" value="UniProtKB-KW"/>
</dbReference>
<feature type="transmembrane region" description="Helical" evidence="15">
    <location>
        <begin position="337"/>
        <end position="359"/>
    </location>
</feature>
<feature type="coiled-coil region" evidence="14">
    <location>
        <begin position="147"/>
        <end position="174"/>
    </location>
</feature>
<dbReference type="InterPro" id="IPR004358">
    <property type="entry name" value="Sig_transdc_His_kin-like_C"/>
</dbReference>
<dbReference type="PROSITE" id="PS50885">
    <property type="entry name" value="HAMP"/>
    <property type="match status" value="1"/>
</dbReference>
<dbReference type="CDD" id="cd00082">
    <property type="entry name" value="HisKA"/>
    <property type="match status" value="1"/>
</dbReference>
<dbReference type="InterPro" id="IPR036890">
    <property type="entry name" value="HATPase_C_sf"/>
</dbReference>
<feature type="domain" description="Histidine kinase" evidence="16">
    <location>
        <begin position="524"/>
        <end position="738"/>
    </location>
</feature>
<organism evidence="18 19">
    <name type="scientific">Paenibacillus haidiansis</name>
    <dbReference type="NCBI Taxonomy" id="1574488"/>
    <lineage>
        <taxon>Bacteria</taxon>
        <taxon>Bacillati</taxon>
        <taxon>Bacillota</taxon>
        <taxon>Bacilli</taxon>
        <taxon>Bacillales</taxon>
        <taxon>Paenibacillaceae</taxon>
        <taxon>Paenibacillus</taxon>
    </lineage>
</organism>